<sequence length="399" mass="45221">MENKIPVTVLSGYLGAGKTTILNHILKNRDGLKVAVIVNDMSEINIDAELVKQGGELSRTEEKLVEMSNGCICCTLREDLLMEVEKLAKSGNIDYIVIESTGISEPTPVAQTFSYIDEELGIDLTKFCKLDTMVTVVDANRFWKDFRSGESLLDRKEALGEEDTREISDLLIDQIEFCDVLLLNKCDLVSEGELYKLEKVLRTLQPKAKIIRTMNGDISPKEVLHTNLFNFEEASSSAGWIRELSQGHQQHTPETEEYGISSFVYQRRVPFHSERFNNWIHSMPEEVVRAKGIVWCATRNNVALLLSQAGPSVAIEPITYWVASLPKLEQEQIINQTPHLLDDWDVEFGDRHTKLVFIGVDLDPGEITRELDKCLLTPSEYDTDWAMLPDPFSWNLQKA</sequence>
<keyword evidence="8" id="KW-1185">Reference proteome</keyword>
<dbReference type="EMBL" id="JAUSUG010000016">
    <property type="protein sequence ID" value="MDQ0256337.1"/>
    <property type="molecule type" value="Genomic_DNA"/>
</dbReference>
<keyword evidence="3" id="KW-0143">Chaperone</keyword>
<dbReference type="PANTHER" id="PTHR43603">
    <property type="entry name" value="COBW DOMAIN-CONTAINING PROTEIN DDB_G0274527"/>
    <property type="match status" value="1"/>
</dbReference>
<dbReference type="PANTHER" id="PTHR43603:SF3">
    <property type="entry name" value="ZINC CHAPERONE YCIC"/>
    <property type="match status" value="1"/>
</dbReference>
<dbReference type="Pfam" id="PF02492">
    <property type="entry name" value="cobW"/>
    <property type="match status" value="1"/>
</dbReference>
<comment type="caution">
    <text evidence="7">The sequence shown here is derived from an EMBL/GenBank/DDBJ whole genome shotgun (WGS) entry which is preliminary data.</text>
</comment>
<dbReference type="CDD" id="cd03112">
    <property type="entry name" value="CobW-like"/>
    <property type="match status" value="1"/>
</dbReference>
<evidence type="ECO:0000259" key="6">
    <source>
        <dbReference type="SMART" id="SM00833"/>
    </source>
</evidence>
<dbReference type="Proteomes" id="UP001230005">
    <property type="component" value="Unassembled WGS sequence"/>
</dbReference>
<dbReference type="Pfam" id="PF07683">
    <property type="entry name" value="CobW_C"/>
    <property type="match status" value="1"/>
</dbReference>
<evidence type="ECO:0000313" key="7">
    <source>
        <dbReference type="EMBL" id="MDQ0256337.1"/>
    </source>
</evidence>
<dbReference type="InterPro" id="IPR011629">
    <property type="entry name" value="CobW-like_C"/>
</dbReference>
<dbReference type="InterPro" id="IPR036627">
    <property type="entry name" value="CobW-likC_sf"/>
</dbReference>
<dbReference type="InterPro" id="IPR027417">
    <property type="entry name" value="P-loop_NTPase"/>
</dbReference>
<evidence type="ECO:0000256" key="1">
    <source>
        <dbReference type="ARBA" id="ARBA00022741"/>
    </source>
</evidence>
<dbReference type="SUPFAM" id="SSF52540">
    <property type="entry name" value="P-loop containing nucleoside triphosphate hydrolases"/>
    <property type="match status" value="1"/>
</dbReference>
<keyword evidence="1" id="KW-0547">Nucleotide-binding</keyword>
<dbReference type="RefSeq" id="WP_307328314.1">
    <property type="nucleotide sequence ID" value="NZ_JAUSUG010000016.1"/>
</dbReference>
<gene>
    <name evidence="7" type="ORF">J2S74_003757</name>
</gene>
<dbReference type="InterPro" id="IPR003495">
    <property type="entry name" value="CobW/HypB/UreG_nucleotide-bd"/>
</dbReference>
<keyword evidence="2" id="KW-0378">Hydrolase</keyword>
<evidence type="ECO:0000256" key="2">
    <source>
        <dbReference type="ARBA" id="ARBA00022801"/>
    </source>
</evidence>
<evidence type="ECO:0000256" key="5">
    <source>
        <dbReference type="ARBA" id="ARBA00049117"/>
    </source>
</evidence>
<evidence type="ECO:0000313" key="8">
    <source>
        <dbReference type="Proteomes" id="UP001230005"/>
    </source>
</evidence>
<comment type="similarity">
    <text evidence="4">Belongs to the SIMIBI class G3E GTPase family. ZNG1 subfamily.</text>
</comment>
<organism evidence="7 8">
    <name type="scientific">Evansella vedderi</name>
    <dbReference type="NCBI Taxonomy" id="38282"/>
    <lineage>
        <taxon>Bacteria</taxon>
        <taxon>Bacillati</taxon>
        <taxon>Bacillota</taxon>
        <taxon>Bacilli</taxon>
        <taxon>Bacillales</taxon>
        <taxon>Bacillaceae</taxon>
        <taxon>Evansella</taxon>
    </lineage>
</organism>
<dbReference type="Gene3D" id="3.30.1220.10">
    <property type="entry name" value="CobW-like, C-terminal domain"/>
    <property type="match status" value="1"/>
</dbReference>
<dbReference type="Gene3D" id="3.40.50.300">
    <property type="entry name" value="P-loop containing nucleotide triphosphate hydrolases"/>
    <property type="match status" value="1"/>
</dbReference>
<accession>A0ABT9ZYL5</accession>
<name>A0ABT9ZYL5_9BACI</name>
<reference evidence="7 8" key="1">
    <citation type="submission" date="2023-07" db="EMBL/GenBank/DDBJ databases">
        <title>Genomic Encyclopedia of Type Strains, Phase IV (KMG-IV): sequencing the most valuable type-strain genomes for metagenomic binning, comparative biology and taxonomic classification.</title>
        <authorList>
            <person name="Goeker M."/>
        </authorList>
    </citation>
    <scope>NUCLEOTIDE SEQUENCE [LARGE SCALE GENOMIC DNA]</scope>
    <source>
        <strain evidence="7 8">DSM 9768</strain>
    </source>
</reference>
<comment type="catalytic activity">
    <reaction evidence="5">
        <text>GTP + H2O = GDP + phosphate + H(+)</text>
        <dbReference type="Rhea" id="RHEA:19669"/>
        <dbReference type="ChEBI" id="CHEBI:15377"/>
        <dbReference type="ChEBI" id="CHEBI:15378"/>
        <dbReference type="ChEBI" id="CHEBI:37565"/>
        <dbReference type="ChEBI" id="CHEBI:43474"/>
        <dbReference type="ChEBI" id="CHEBI:58189"/>
    </reaction>
    <physiologicalReaction direction="left-to-right" evidence="5">
        <dbReference type="Rhea" id="RHEA:19670"/>
    </physiologicalReaction>
</comment>
<proteinExistence type="inferred from homology"/>
<dbReference type="InterPro" id="IPR051927">
    <property type="entry name" value="Zn_Chap_cDPG_Synth"/>
</dbReference>
<evidence type="ECO:0000256" key="3">
    <source>
        <dbReference type="ARBA" id="ARBA00023186"/>
    </source>
</evidence>
<protein>
    <submittedName>
        <fullName evidence="7">G3E family GTPase</fullName>
    </submittedName>
</protein>
<dbReference type="SMART" id="SM00833">
    <property type="entry name" value="CobW_C"/>
    <property type="match status" value="1"/>
</dbReference>
<evidence type="ECO:0000256" key="4">
    <source>
        <dbReference type="ARBA" id="ARBA00034320"/>
    </source>
</evidence>
<feature type="domain" description="CobW C-terminal" evidence="6">
    <location>
        <begin position="260"/>
        <end position="375"/>
    </location>
</feature>